<dbReference type="SUPFAM" id="SSF52540">
    <property type="entry name" value="P-loop containing nucleoside triphosphate hydrolases"/>
    <property type="match status" value="1"/>
</dbReference>
<dbReference type="PANTHER" id="PTHR34383">
    <property type="entry name" value="POLYPHOSPHATE:AMP PHOSPHOTRANSFERASE-RELATED"/>
    <property type="match status" value="1"/>
</dbReference>
<gene>
    <name evidence="3" type="ORF">E3O19_15760</name>
</gene>
<dbReference type="OrthoDB" id="9775224at2"/>
<dbReference type="RefSeq" id="WP_134569192.1">
    <property type="nucleotide sequence ID" value="NZ_SOFP01000075.1"/>
</dbReference>
<dbReference type="PANTHER" id="PTHR34383:SF3">
    <property type="entry name" value="POLYPHOSPHATE:AMP PHOSPHOTRANSFERASE"/>
    <property type="match status" value="1"/>
</dbReference>
<accession>A0A4R8WI94</accession>
<feature type="domain" description="Polyphosphate kinase-2-related" evidence="2">
    <location>
        <begin position="49"/>
        <end position="261"/>
    </location>
</feature>
<organism evidence="3 4">
    <name type="scientific">Cryobacterium algoritolerans</name>
    <dbReference type="NCBI Taxonomy" id="1259184"/>
    <lineage>
        <taxon>Bacteria</taxon>
        <taxon>Bacillati</taxon>
        <taxon>Actinomycetota</taxon>
        <taxon>Actinomycetes</taxon>
        <taxon>Micrococcales</taxon>
        <taxon>Microbacteriaceae</taxon>
        <taxon>Cryobacterium</taxon>
    </lineage>
</organism>
<evidence type="ECO:0000259" key="2">
    <source>
        <dbReference type="Pfam" id="PF03976"/>
    </source>
</evidence>
<dbReference type="GO" id="GO:0016301">
    <property type="term" value="F:kinase activity"/>
    <property type="evidence" value="ECO:0007669"/>
    <property type="project" value="UniProtKB-KW"/>
</dbReference>
<dbReference type="EMBL" id="SOFP01000075">
    <property type="protein sequence ID" value="TFC10451.1"/>
    <property type="molecule type" value="Genomic_DNA"/>
</dbReference>
<dbReference type="GO" id="GO:0006797">
    <property type="term" value="P:polyphosphate metabolic process"/>
    <property type="evidence" value="ECO:0007669"/>
    <property type="project" value="InterPro"/>
</dbReference>
<dbReference type="Gene3D" id="3.40.50.300">
    <property type="entry name" value="P-loop containing nucleotide triphosphate hydrolases"/>
    <property type="match status" value="1"/>
</dbReference>
<feature type="region of interest" description="Disordered" evidence="1">
    <location>
        <begin position="1"/>
        <end position="36"/>
    </location>
</feature>
<dbReference type="InterPro" id="IPR022488">
    <property type="entry name" value="PPK2-related"/>
</dbReference>
<name>A0A4R8WI94_9MICO</name>
<dbReference type="NCBIfam" id="TIGR03709">
    <property type="entry name" value="PPK2_rel_1"/>
    <property type="match status" value="1"/>
</dbReference>
<proteinExistence type="predicted"/>
<reference evidence="3 4" key="1">
    <citation type="submission" date="2019-03" db="EMBL/GenBank/DDBJ databases">
        <title>Genomics of glacier-inhabiting Cryobacterium strains.</title>
        <authorList>
            <person name="Liu Q."/>
            <person name="Xin Y.-H."/>
        </authorList>
    </citation>
    <scope>NUCLEOTIDE SEQUENCE [LARGE SCALE GENOMIC DNA]</scope>
    <source>
        <strain evidence="3 4">MDT1-3</strain>
    </source>
</reference>
<dbReference type="AlphaFoldDB" id="A0A4R8WI94"/>
<feature type="compositionally biased region" description="Basic and acidic residues" evidence="1">
    <location>
        <begin position="9"/>
        <end position="26"/>
    </location>
</feature>
<keyword evidence="3" id="KW-0808">Transferase</keyword>
<sequence length="283" mass="32211">MSKTAWSEKPSDLNRLKPGFKLKDVDPGSTPGINATKRSGTALRLKQEGTLRELQGKLFADSTVGGKGSLLLVLQGMDTSGKGGIVTHSLAGMSASGVMVHGFKAPSPEEKKHGFLWRVRKRLPEPGMVGVFDRSHYEDVLAARVRHLADPKTLDRRYHQINTFEQQAADNGTKIIKVMLLMSEEEQRRRLVARLRRPSKLWKYNPSDVDDRELWRQHQEAYQIALERTSTHHAPWYVVPADHKWYSRLAVQQIILETLQELNLDWPRPDYDLADERMRVAGT</sequence>
<keyword evidence="3" id="KW-0418">Kinase</keyword>
<keyword evidence="4" id="KW-1185">Reference proteome</keyword>
<comment type="caution">
    <text evidence="3">The sequence shown here is derived from an EMBL/GenBank/DDBJ whole genome shotgun (WGS) entry which is preliminary data.</text>
</comment>
<dbReference type="GO" id="GO:0016776">
    <property type="term" value="F:phosphotransferase activity, phosphate group as acceptor"/>
    <property type="evidence" value="ECO:0007669"/>
    <property type="project" value="InterPro"/>
</dbReference>
<dbReference type="InterPro" id="IPR027417">
    <property type="entry name" value="P-loop_NTPase"/>
</dbReference>
<evidence type="ECO:0000313" key="3">
    <source>
        <dbReference type="EMBL" id="TFC10451.1"/>
    </source>
</evidence>
<evidence type="ECO:0000313" key="4">
    <source>
        <dbReference type="Proteomes" id="UP000298412"/>
    </source>
</evidence>
<dbReference type="Pfam" id="PF03976">
    <property type="entry name" value="PPK2"/>
    <property type="match status" value="1"/>
</dbReference>
<dbReference type="Proteomes" id="UP000298412">
    <property type="component" value="Unassembled WGS sequence"/>
</dbReference>
<protein>
    <submittedName>
        <fullName evidence="3">Polyphosphate kinase 2 family protein</fullName>
    </submittedName>
</protein>
<dbReference type="InterPro" id="IPR022300">
    <property type="entry name" value="PPK2-rel_1"/>
</dbReference>
<evidence type="ECO:0000256" key="1">
    <source>
        <dbReference type="SAM" id="MobiDB-lite"/>
    </source>
</evidence>